<gene>
    <name evidence="1" type="ORF">HMPREF1195_01962</name>
</gene>
<dbReference type="AlphaFoldDB" id="V8B7S1"/>
<dbReference type="Proteomes" id="UP000018716">
    <property type="component" value="Unassembled WGS sequence"/>
</dbReference>
<dbReference type="HOGENOM" id="CLU_146748_0_0_9"/>
<comment type="caution">
    <text evidence="1">The sequence shown here is derived from an EMBL/GenBank/DDBJ whole genome shotgun (WGS) entry which is preliminary data.</text>
</comment>
<dbReference type="RefSeq" id="WP_023920143.1">
    <property type="nucleotide sequence ID" value="NZ_KI669404.1"/>
</dbReference>
<dbReference type="EMBL" id="AZJD01000010">
    <property type="protein sequence ID" value="ETD10870.1"/>
    <property type="molecule type" value="Genomic_DNA"/>
</dbReference>
<accession>V8B7S1</accession>
<reference evidence="1 2" key="1">
    <citation type="submission" date="2013-10" db="EMBL/GenBank/DDBJ databases">
        <title>The Genome Sequence of Streptococcus parasanguinis CC87K.</title>
        <authorList>
            <consortium name="The Broad Institute Genomics Platform"/>
            <person name="Earl A."/>
            <person name="Allen-Vercoe E."/>
            <person name="Daigneault M."/>
            <person name="Young S.K."/>
            <person name="Zeng Q."/>
            <person name="Gargeya S."/>
            <person name="Fitzgerald M."/>
            <person name="Abouelleil A."/>
            <person name="Alvarado L."/>
            <person name="Chapman S.B."/>
            <person name="Gainer-Dewar J."/>
            <person name="Goldberg J."/>
            <person name="Griggs A."/>
            <person name="Gujja S."/>
            <person name="Hansen M."/>
            <person name="Howarth C."/>
            <person name="Imamovic A."/>
            <person name="Ireland A."/>
            <person name="Larimer J."/>
            <person name="McCowan C."/>
            <person name="Murphy C."/>
            <person name="Pearson M."/>
            <person name="Poon T.W."/>
            <person name="Priest M."/>
            <person name="Roberts A."/>
            <person name="Saif S."/>
            <person name="Shea T."/>
            <person name="Sykes S."/>
            <person name="Wortman J."/>
            <person name="Nusbaum C."/>
            <person name="Birren B."/>
        </authorList>
    </citation>
    <scope>NUCLEOTIDE SEQUENCE [LARGE SCALE GENOMIC DNA]</scope>
    <source>
        <strain evidence="1 2">CC87K</strain>
    </source>
</reference>
<organism evidence="1 2">
    <name type="scientific">Streptococcus parasanguinis CC87K</name>
    <dbReference type="NCBI Taxonomy" id="1073372"/>
    <lineage>
        <taxon>Bacteria</taxon>
        <taxon>Bacillati</taxon>
        <taxon>Bacillota</taxon>
        <taxon>Bacilli</taxon>
        <taxon>Lactobacillales</taxon>
        <taxon>Streptococcaceae</taxon>
        <taxon>Streptococcus</taxon>
    </lineage>
</organism>
<keyword evidence="2" id="KW-1185">Reference proteome</keyword>
<name>V8B7S1_STRPA</name>
<protein>
    <recommendedName>
        <fullName evidence="3">RNA polymerase sigma-70 region 4 domain-containing protein</fullName>
    </recommendedName>
</protein>
<dbReference type="OrthoDB" id="2237558at2"/>
<sequence>MSKIEERRERKINRAIRENDWNEVSRLLDQQFDNIKRQDRKYHLSSLNAIVKNEGGIIELIDLYNDNSLNPLEMTLINEVREYLCRALSKLSEDDRHIFLGIVIHGKSLLELTKETRYKSHKTVKSHFEMSKKLLREELKSYFD</sequence>
<dbReference type="InterPro" id="IPR013324">
    <property type="entry name" value="RNA_pol_sigma_r3/r4-like"/>
</dbReference>
<dbReference type="SUPFAM" id="SSF88659">
    <property type="entry name" value="Sigma3 and sigma4 domains of RNA polymerase sigma factors"/>
    <property type="match status" value="1"/>
</dbReference>
<evidence type="ECO:0000313" key="2">
    <source>
        <dbReference type="Proteomes" id="UP000018716"/>
    </source>
</evidence>
<evidence type="ECO:0000313" key="1">
    <source>
        <dbReference type="EMBL" id="ETD10870.1"/>
    </source>
</evidence>
<proteinExistence type="predicted"/>
<evidence type="ECO:0008006" key="3">
    <source>
        <dbReference type="Google" id="ProtNLM"/>
    </source>
</evidence>